<dbReference type="InterPro" id="IPR000477">
    <property type="entry name" value="RT_dom"/>
</dbReference>
<comment type="caution">
    <text evidence="2">The sequence shown here is derived from an EMBL/GenBank/DDBJ whole genome shotgun (WGS) entry which is preliminary data.</text>
</comment>
<protein>
    <recommendedName>
        <fullName evidence="1">Reverse transcriptase domain-containing protein</fullName>
    </recommendedName>
</protein>
<feature type="domain" description="Reverse transcriptase" evidence="1">
    <location>
        <begin position="249"/>
        <end position="342"/>
    </location>
</feature>
<dbReference type="InterPro" id="IPR043502">
    <property type="entry name" value="DNA/RNA_pol_sf"/>
</dbReference>
<dbReference type="Pfam" id="PF00078">
    <property type="entry name" value="RVT_1"/>
    <property type="match status" value="1"/>
</dbReference>
<proteinExistence type="predicted"/>
<dbReference type="InterPro" id="IPR053134">
    <property type="entry name" value="RNA-dir_DNA_polymerase"/>
</dbReference>
<keyword evidence="3" id="KW-1185">Reference proteome</keyword>
<dbReference type="SUPFAM" id="SSF56672">
    <property type="entry name" value="DNA/RNA polymerases"/>
    <property type="match status" value="1"/>
</dbReference>
<evidence type="ECO:0000259" key="1">
    <source>
        <dbReference type="Pfam" id="PF00078"/>
    </source>
</evidence>
<dbReference type="InterPro" id="IPR043128">
    <property type="entry name" value="Rev_trsase/Diguanyl_cyclase"/>
</dbReference>
<sequence>MSGLNAFNARIDCATGTVTVKNDEGVRIKIQAVKASDPATTTRLVGVPRPTVEDADSDSDSDAVEMQGHRINQMILLTTGLWAKKPSTYHFNTKRKAVADKIRPVALPPLWGTASGLRRPDFDRDPYATPLTVWPPVFEPTSNLTMERIESLYFGHEGFINEAEKALLLHVLRLREDVLAFERSDKRFLNPAYADPYEIRTIDNVPWVDRTLPYPKAKRQEIISMLQEQLRSGDLEFPNSLYVTSHFFVPKKDGSMRMIIDMRSANAVTIRNSNVPPILADYVDNCVGRVCISCADGYSFYDQRMMSENSRSMTAMRTPVGHVQKVGLPQGGTNTPAEAQRISVHVRGAEVPEVMAPFIDDYPSILSWALGLLTTMRPFLGVQCASGCLSML</sequence>
<evidence type="ECO:0000313" key="2">
    <source>
        <dbReference type="EMBL" id="KAE8244242.1"/>
    </source>
</evidence>
<dbReference type="AlphaFoldDB" id="A0A177TWK0"/>
<dbReference type="PANTHER" id="PTHR24559:SF444">
    <property type="entry name" value="REVERSE TRANSCRIPTASE DOMAIN-CONTAINING PROTEIN"/>
    <property type="match status" value="1"/>
</dbReference>
<dbReference type="Gene3D" id="3.30.70.270">
    <property type="match status" value="1"/>
</dbReference>
<dbReference type="PANTHER" id="PTHR24559">
    <property type="entry name" value="TRANSPOSON TY3-I GAG-POL POLYPROTEIN"/>
    <property type="match status" value="1"/>
</dbReference>
<evidence type="ECO:0000313" key="3">
    <source>
        <dbReference type="Proteomes" id="UP000077521"/>
    </source>
</evidence>
<dbReference type="EMBL" id="LWDF02000689">
    <property type="protein sequence ID" value="KAE8244242.1"/>
    <property type="molecule type" value="Genomic_DNA"/>
</dbReference>
<accession>A0A177TWK0</accession>
<gene>
    <name evidence="2" type="ORF">A4X13_0g6737</name>
</gene>
<name>A0A177TWK0_9BASI</name>
<organism evidence="2 3">
    <name type="scientific">Tilletia indica</name>
    <dbReference type="NCBI Taxonomy" id="43049"/>
    <lineage>
        <taxon>Eukaryota</taxon>
        <taxon>Fungi</taxon>
        <taxon>Dikarya</taxon>
        <taxon>Basidiomycota</taxon>
        <taxon>Ustilaginomycotina</taxon>
        <taxon>Exobasidiomycetes</taxon>
        <taxon>Tilletiales</taxon>
        <taxon>Tilletiaceae</taxon>
        <taxon>Tilletia</taxon>
    </lineage>
</organism>
<dbReference type="CDD" id="cd01647">
    <property type="entry name" value="RT_LTR"/>
    <property type="match status" value="1"/>
</dbReference>
<reference evidence="2" key="1">
    <citation type="submission" date="2016-04" db="EMBL/GenBank/DDBJ databases">
        <authorList>
            <person name="Nguyen H.D."/>
            <person name="Samba Siva P."/>
            <person name="Cullis J."/>
            <person name="Levesque C.A."/>
            <person name="Hambleton S."/>
        </authorList>
    </citation>
    <scope>NUCLEOTIDE SEQUENCE</scope>
    <source>
        <strain evidence="2">DAOMC 236416</strain>
    </source>
</reference>
<reference evidence="2" key="2">
    <citation type="journal article" date="2019" name="IMA Fungus">
        <title>Genome sequencing and comparison of five Tilletia species to identify candidate genes for the detection of regulated species infecting wheat.</title>
        <authorList>
            <person name="Nguyen H.D.T."/>
            <person name="Sultana T."/>
            <person name="Kesanakurti P."/>
            <person name="Hambleton S."/>
        </authorList>
    </citation>
    <scope>NUCLEOTIDE SEQUENCE</scope>
    <source>
        <strain evidence="2">DAOMC 236416</strain>
    </source>
</reference>
<dbReference type="Proteomes" id="UP000077521">
    <property type="component" value="Unassembled WGS sequence"/>
</dbReference>
<dbReference type="Gene3D" id="3.10.10.10">
    <property type="entry name" value="HIV Type 1 Reverse Transcriptase, subunit A, domain 1"/>
    <property type="match status" value="1"/>
</dbReference>